<dbReference type="STRING" id="253628.A0A0D2A2U3"/>
<dbReference type="InParanoid" id="A0A0D2A2U3"/>
<comment type="subunit">
    <text evidence="2">Component of the NuA4 histone acetyltransferase complex.</text>
</comment>
<dbReference type="RefSeq" id="XP_016210932.1">
    <property type="nucleotide sequence ID" value="XM_016361357.1"/>
</dbReference>
<dbReference type="PROSITE" id="PS50013">
    <property type="entry name" value="CHROMO_2"/>
    <property type="match status" value="1"/>
</dbReference>
<organism evidence="5 6">
    <name type="scientific">Verruconis gallopava</name>
    <dbReference type="NCBI Taxonomy" id="253628"/>
    <lineage>
        <taxon>Eukaryota</taxon>
        <taxon>Fungi</taxon>
        <taxon>Dikarya</taxon>
        <taxon>Ascomycota</taxon>
        <taxon>Pezizomycotina</taxon>
        <taxon>Dothideomycetes</taxon>
        <taxon>Pleosporomycetidae</taxon>
        <taxon>Venturiales</taxon>
        <taxon>Sympoventuriaceae</taxon>
        <taxon>Verruconis</taxon>
    </lineage>
</organism>
<dbReference type="Pfam" id="PF00385">
    <property type="entry name" value="Chromo"/>
    <property type="match status" value="1"/>
</dbReference>
<evidence type="ECO:0000256" key="2">
    <source>
        <dbReference type="ARBA" id="ARBA00011353"/>
    </source>
</evidence>
<dbReference type="SMART" id="SM00298">
    <property type="entry name" value="CHROMO"/>
    <property type="match status" value="1"/>
</dbReference>
<dbReference type="Gene3D" id="2.40.50.40">
    <property type="match status" value="1"/>
</dbReference>
<dbReference type="Proteomes" id="UP000053259">
    <property type="component" value="Unassembled WGS sequence"/>
</dbReference>
<dbReference type="InterPro" id="IPR016197">
    <property type="entry name" value="Chromo-like_dom_sf"/>
</dbReference>
<comment type="subcellular location">
    <subcellularLocation>
        <location evidence="1">Nucleus</location>
    </subcellularLocation>
</comment>
<dbReference type="PROSITE" id="PS00598">
    <property type="entry name" value="CHROMO_1"/>
    <property type="match status" value="1"/>
</dbReference>
<dbReference type="EMBL" id="KN847558">
    <property type="protein sequence ID" value="KIW01063.1"/>
    <property type="molecule type" value="Genomic_DNA"/>
</dbReference>
<proteinExistence type="predicted"/>
<dbReference type="GeneID" id="27315550"/>
<evidence type="ECO:0000313" key="6">
    <source>
        <dbReference type="Proteomes" id="UP000053259"/>
    </source>
</evidence>
<accession>A0A0D2A2U3</accession>
<evidence type="ECO:0000256" key="1">
    <source>
        <dbReference type="ARBA" id="ARBA00004123"/>
    </source>
</evidence>
<dbReference type="VEuPathDB" id="FungiDB:PV09_07577"/>
<feature type="domain" description="Chromo" evidence="4">
    <location>
        <begin position="35"/>
        <end position="93"/>
    </location>
</feature>
<sequence>MKIHPIFHISLLEKADPEAPLDKETNLEDPTDLEYEVEKILDHRTRGRQHFYLIKWKGYPSEENTWEPYKNLNCPLELWCFYKEHPDHVPPPGWKSNLN</sequence>
<keyword evidence="6" id="KW-1185">Reference proteome</keyword>
<dbReference type="InterPro" id="IPR017984">
    <property type="entry name" value="Chromo_dom_subgr"/>
</dbReference>
<gene>
    <name evidence="5" type="ORF">PV09_07577</name>
</gene>
<name>A0A0D2A2U3_9PEZI</name>
<dbReference type="SUPFAM" id="SSF54160">
    <property type="entry name" value="Chromo domain-like"/>
    <property type="match status" value="1"/>
</dbReference>
<dbReference type="OrthoDB" id="3865154at2759"/>
<keyword evidence="3" id="KW-0539">Nucleus</keyword>
<dbReference type="GO" id="GO:0005634">
    <property type="term" value="C:nucleus"/>
    <property type="evidence" value="ECO:0007669"/>
    <property type="project" value="UniProtKB-SubCell"/>
</dbReference>
<dbReference type="CDD" id="cd00024">
    <property type="entry name" value="CD_CSD"/>
    <property type="match status" value="1"/>
</dbReference>
<reference evidence="5 6" key="1">
    <citation type="submission" date="2015-01" db="EMBL/GenBank/DDBJ databases">
        <title>The Genome Sequence of Ochroconis gallopava CBS43764.</title>
        <authorList>
            <consortium name="The Broad Institute Genomics Platform"/>
            <person name="Cuomo C."/>
            <person name="de Hoog S."/>
            <person name="Gorbushina A."/>
            <person name="Stielow B."/>
            <person name="Teixiera M."/>
            <person name="Abouelleil A."/>
            <person name="Chapman S.B."/>
            <person name="Priest M."/>
            <person name="Young S.K."/>
            <person name="Wortman J."/>
            <person name="Nusbaum C."/>
            <person name="Birren B."/>
        </authorList>
    </citation>
    <scope>NUCLEOTIDE SEQUENCE [LARGE SCALE GENOMIC DNA]</scope>
    <source>
        <strain evidence="5 6">CBS 43764</strain>
    </source>
</reference>
<evidence type="ECO:0000259" key="4">
    <source>
        <dbReference type="PROSITE" id="PS50013"/>
    </source>
</evidence>
<protein>
    <recommendedName>
        <fullName evidence="4">Chromo domain-containing protein</fullName>
    </recommendedName>
</protein>
<evidence type="ECO:0000256" key="3">
    <source>
        <dbReference type="ARBA" id="ARBA00023242"/>
    </source>
</evidence>
<dbReference type="InterPro" id="IPR023779">
    <property type="entry name" value="Chromodomain_CS"/>
</dbReference>
<dbReference type="AlphaFoldDB" id="A0A0D2A2U3"/>
<dbReference type="InterPro" id="IPR023780">
    <property type="entry name" value="Chromo_domain"/>
</dbReference>
<dbReference type="PRINTS" id="PR00504">
    <property type="entry name" value="CHROMODOMAIN"/>
</dbReference>
<dbReference type="InterPro" id="IPR051219">
    <property type="entry name" value="Heterochromatin_chromo-domain"/>
</dbReference>
<dbReference type="InterPro" id="IPR000953">
    <property type="entry name" value="Chromo/chromo_shadow_dom"/>
</dbReference>
<evidence type="ECO:0000313" key="5">
    <source>
        <dbReference type="EMBL" id="KIW01063.1"/>
    </source>
</evidence>
<dbReference type="PANTHER" id="PTHR22812">
    <property type="entry name" value="CHROMOBOX PROTEIN"/>
    <property type="match status" value="1"/>
</dbReference>
<dbReference type="HOGENOM" id="CLU_000384_31_4_1"/>
<dbReference type="GO" id="GO:0006338">
    <property type="term" value="P:chromatin remodeling"/>
    <property type="evidence" value="ECO:0007669"/>
    <property type="project" value="UniProtKB-ARBA"/>
</dbReference>